<keyword evidence="5" id="KW-1185">Reference proteome</keyword>
<dbReference type="PANTHER" id="PTHR35147:SF2">
    <property type="entry name" value="CHEMORECEPTOR GLUTAMINE DEAMIDASE CHED-RELATED"/>
    <property type="match status" value="1"/>
</dbReference>
<dbReference type="GO" id="GO:0006935">
    <property type="term" value="P:chemotaxis"/>
    <property type="evidence" value="ECO:0007669"/>
    <property type="project" value="UniProtKB-UniRule"/>
</dbReference>
<dbReference type="InterPro" id="IPR011324">
    <property type="entry name" value="Cytotoxic_necrot_fac-like_cat"/>
</dbReference>
<evidence type="ECO:0000256" key="3">
    <source>
        <dbReference type="HAMAP-Rule" id="MF_01440"/>
    </source>
</evidence>
<evidence type="ECO:0000313" key="4">
    <source>
        <dbReference type="EMBL" id="NEX20641.1"/>
    </source>
</evidence>
<dbReference type="Gene3D" id="3.30.1330.200">
    <property type="match status" value="1"/>
</dbReference>
<proteinExistence type="inferred from homology"/>
<keyword evidence="2 3" id="KW-0378">Hydrolase</keyword>
<keyword evidence="4" id="KW-0675">Receptor</keyword>
<protein>
    <recommendedName>
        <fullName evidence="3">Probable chemoreceptor glutamine deamidase CheD</fullName>
        <ecNumber evidence="3">3.5.1.44</ecNumber>
    </recommendedName>
</protein>
<comment type="catalytic activity">
    <reaction evidence="3">
        <text>L-glutaminyl-[protein] + H2O = L-glutamyl-[protein] + NH4(+)</text>
        <dbReference type="Rhea" id="RHEA:16441"/>
        <dbReference type="Rhea" id="RHEA-COMP:10207"/>
        <dbReference type="Rhea" id="RHEA-COMP:10208"/>
        <dbReference type="ChEBI" id="CHEBI:15377"/>
        <dbReference type="ChEBI" id="CHEBI:28938"/>
        <dbReference type="ChEBI" id="CHEBI:29973"/>
        <dbReference type="ChEBI" id="CHEBI:30011"/>
        <dbReference type="EC" id="3.5.1.44"/>
    </reaction>
</comment>
<dbReference type="RefSeq" id="WP_164653750.1">
    <property type="nucleotide sequence ID" value="NZ_JAAIJR010000033.1"/>
</dbReference>
<evidence type="ECO:0000313" key="5">
    <source>
        <dbReference type="Proteomes" id="UP000471640"/>
    </source>
</evidence>
<dbReference type="EMBL" id="JAAIJR010000033">
    <property type="protein sequence ID" value="NEX20641.1"/>
    <property type="molecule type" value="Genomic_DNA"/>
</dbReference>
<dbReference type="AlphaFoldDB" id="A0A6P1DUJ3"/>
<evidence type="ECO:0000256" key="1">
    <source>
        <dbReference type="ARBA" id="ARBA00022500"/>
    </source>
</evidence>
<dbReference type="SUPFAM" id="SSF64438">
    <property type="entry name" value="CNF1/YfiH-like putative cysteine hydrolases"/>
    <property type="match status" value="1"/>
</dbReference>
<organism evidence="4 5">
    <name type="scientific">Thiorhodococcus mannitoliphagus</name>
    <dbReference type="NCBI Taxonomy" id="329406"/>
    <lineage>
        <taxon>Bacteria</taxon>
        <taxon>Pseudomonadati</taxon>
        <taxon>Pseudomonadota</taxon>
        <taxon>Gammaproteobacteria</taxon>
        <taxon>Chromatiales</taxon>
        <taxon>Chromatiaceae</taxon>
        <taxon>Thiorhodococcus</taxon>
    </lineage>
</organism>
<sequence length="203" mass="22926">MDHAFEEVLAPNLYYDRHFETDAVKILPGEYYVSKREMLMVTVLGSCVAACIRDRVSGIGGINHFMLPDDKRDDDARFGRSMRYGDYAMEILINQLLKLGARRTNLEAKVFGGGNVLPGFKNHVVGERNAKFVCEYLSTEGISVIAKDLLGNHPRKVYFFPSTGRVLVKKLRSMHNDTIIARERSYSETLRGAKVEGDVELFS</sequence>
<name>A0A6P1DUJ3_9GAMM</name>
<gene>
    <name evidence="3 4" type="primary">cheD</name>
    <name evidence="4" type="ORF">G3480_10020</name>
</gene>
<dbReference type="GO" id="GO:0050568">
    <property type="term" value="F:protein-glutamine glutaminase activity"/>
    <property type="evidence" value="ECO:0007669"/>
    <property type="project" value="UniProtKB-UniRule"/>
</dbReference>
<reference evidence="5" key="1">
    <citation type="journal article" date="2020" name="Microbiol. Resour. Announc.">
        <title>Draft Genome Sequences of Thiorhodococcus mannitoliphagus and Thiorhodococcus minor, Purple Sulfur Photosynthetic Bacteria in the Gammaproteobacterial Family Chromatiaceae.</title>
        <authorList>
            <person name="Aviles F.A."/>
            <person name="Meyer T.E."/>
            <person name="Kyndt J.A."/>
        </authorList>
    </citation>
    <scope>NUCLEOTIDE SEQUENCE [LARGE SCALE GENOMIC DNA]</scope>
    <source>
        <strain evidence="5">DSM 18266</strain>
    </source>
</reference>
<keyword evidence="1 3" id="KW-0145">Chemotaxis</keyword>
<dbReference type="Pfam" id="PF03975">
    <property type="entry name" value="CheD"/>
    <property type="match status" value="1"/>
</dbReference>
<accession>A0A6P1DUJ3</accession>
<evidence type="ECO:0000256" key="2">
    <source>
        <dbReference type="ARBA" id="ARBA00022801"/>
    </source>
</evidence>
<dbReference type="NCBIfam" id="NF010013">
    <property type="entry name" value="PRK13487.1"/>
    <property type="match status" value="1"/>
</dbReference>
<comment type="function">
    <text evidence="3">Probably deamidates glutamine residues to glutamate on methyl-accepting chemotaxis receptors (MCPs), playing an important role in chemotaxis.</text>
</comment>
<dbReference type="HAMAP" id="MF_01440">
    <property type="entry name" value="CheD"/>
    <property type="match status" value="1"/>
</dbReference>
<reference evidence="4 5" key="2">
    <citation type="submission" date="2020-02" db="EMBL/GenBank/DDBJ databases">
        <title>Genome sequences of Thiorhodococcus mannitoliphagus and Thiorhodococcus minor, purple sulfur photosynthetic bacteria in the gammaproteobacterial family, Chromatiaceae.</title>
        <authorList>
            <person name="Aviles F.A."/>
            <person name="Meyer T.E."/>
            <person name="Kyndt J.A."/>
        </authorList>
    </citation>
    <scope>NUCLEOTIDE SEQUENCE [LARGE SCALE GENOMIC DNA]</scope>
    <source>
        <strain evidence="4 5">DSM 18266</strain>
    </source>
</reference>
<dbReference type="EC" id="3.5.1.44" evidence="3"/>
<dbReference type="CDD" id="cd16352">
    <property type="entry name" value="CheD"/>
    <property type="match status" value="1"/>
</dbReference>
<dbReference type="Proteomes" id="UP000471640">
    <property type="component" value="Unassembled WGS sequence"/>
</dbReference>
<dbReference type="InterPro" id="IPR005659">
    <property type="entry name" value="Chemorcpt_Glu_NH3ase_CheD"/>
</dbReference>
<dbReference type="InterPro" id="IPR038592">
    <property type="entry name" value="CheD-like_sf"/>
</dbReference>
<comment type="caution">
    <text evidence="4">The sequence shown here is derived from an EMBL/GenBank/DDBJ whole genome shotgun (WGS) entry which is preliminary data.</text>
</comment>
<dbReference type="PANTHER" id="PTHR35147">
    <property type="entry name" value="CHEMORECEPTOR GLUTAMINE DEAMIDASE CHED-RELATED"/>
    <property type="match status" value="1"/>
</dbReference>
<comment type="similarity">
    <text evidence="3">Belongs to the CheD family.</text>
</comment>